<dbReference type="OrthoDB" id="194358at2759"/>
<dbReference type="InterPro" id="IPR056884">
    <property type="entry name" value="NPHP3-like_N"/>
</dbReference>
<evidence type="ECO:0000313" key="4">
    <source>
        <dbReference type="EMBL" id="KAJ8063128.1"/>
    </source>
</evidence>
<evidence type="ECO:0000259" key="3">
    <source>
        <dbReference type="Pfam" id="PF24883"/>
    </source>
</evidence>
<keyword evidence="5" id="KW-1185">Reference proteome</keyword>
<reference evidence="4" key="1">
    <citation type="submission" date="2022-11" db="EMBL/GenBank/DDBJ databases">
        <title>Genome Resource of Sclerotinia nivalis Strain SnTB1, a Plant Pathogen Isolated from American Ginseng.</title>
        <authorList>
            <person name="Fan S."/>
        </authorList>
    </citation>
    <scope>NUCLEOTIDE SEQUENCE</scope>
    <source>
        <strain evidence="4">SnTB1</strain>
    </source>
</reference>
<keyword evidence="1" id="KW-0677">Repeat</keyword>
<evidence type="ECO:0000259" key="2">
    <source>
        <dbReference type="Pfam" id="PF17111"/>
    </source>
</evidence>
<dbReference type="Pfam" id="PF24883">
    <property type="entry name" value="NPHP3_N"/>
    <property type="match status" value="1"/>
</dbReference>
<dbReference type="PANTHER" id="PTHR10039:SF15">
    <property type="entry name" value="NACHT DOMAIN-CONTAINING PROTEIN"/>
    <property type="match status" value="1"/>
</dbReference>
<dbReference type="InterPro" id="IPR027417">
    <property type="entry name" value="P-loop_NTPase"/>
</dbReference>
<dbReference type="SUPFAM" id="SSF52540">
    <property type="entry name" value="P-loop containing nucleoside triphosphate hydrolases"/>
    <property type="match status" value="1"/>
</dbReference>
<evidence type="ECO:0008006" key="6">
    <source>
        <dbReference type="Google" id="ProtNLM"/>
    </source>
</evidence>
<gene>
    <name evidence="4" type="ORF">OCU04_008371</name>
</gene>
<comment type="caution">
    <text evidence="4">The sequence shown here is derived from an EMBL/GenBank/DDBJ whole genome shotgun (WGS) entry which is preliminary data.</text>
</comment>
<dbReference type="EMBL" id="JAPEIS010000009">
    <property type="protein sequence ID" value="KAJ8063128.1"/>
    <property type="molecule type" value="Genomic_DNA"/>
</dbReference>
<dbReference type="Pfam" id="PF17111">
    <property type="entry name" value="PigL_N"/>
    <property type="match status" value="1"/>
</dbReference>
<feature type="domain" description="Nephrocystin 3-like N-terminal" evidence="3">
    <location>
        <begin position="205"/>
        <end position="354"/>
    </location>
</feature>
<dbReference type="Proteomes" id="UP001152300">
    <property type="component" value="Unassembled WGS sequence"/>
</dbReference>
<proteinExistence type="predicted"/>
<name>A0A9X0AJ13_9HELO</name>
<evidence type="ECO:0000256" key="1">
    <source>
        <dbReference type="ARBA" id="ARBA00022737"/>
    </source>
</evidence>
<accession>A0A9X0AJ13</accession>
<dbReference type="Gene3D" id="3.40.50.300">
    <property type="entry name" value="P-loop containing nucleotide triphosphate hydrolases"/>
    <property type="match status" value="1"/>
</dbReference>
<organism evidence="4 5">
    <name type="scientific">Sclerotinia nivalis</name>
    <dbReference type="NCBI Taxonomy" id="352851"/>
    <lineage>
        <taxon>Eukaryota</taxon>
        <taxon>Fungi</taxon>
        <taxon>Dikarya</taxon>
        <taxon>Ascomycota</taxon>
        <taxon>Pezizomycotina</taxon>
        <taxon>Leotiomycetes</taxon>
        <taxon>Helotiales</taxon>
        <taxon>Sclerotiniaceae</taxon>
        <taxon>Sclerotinia</taxon>
    </lineage>
</organism>
<dbReference type="InterPro" id="IPR031348">
    <property type="entry name" value="PigL_N"/>
</dbReference>
<dbReference type="AlphaFoldDB" id="A0A9X0AJ13"/>
<dbReference type="PANTHER" id="PTHR10039">
    <property type="entry name" value="AMELOGENIN"/>
    <property type="match status" value="1"/>
</dbReference>
<protein>
    <recommendedName>
        <fullName evidence="6">NACHT domain-containing protein</fullName>
    </recommendedName>
</protein>
<feature type="domain" description="Azaphilone pigments biosynthesis cluster protein L N-terminal" evidence="2">
    <location>
        <begin position="2"/>
        <end position="165"/>
    </location>
</feature>
<sequence>MAEVLGVASSIAGLVSLADSVVRLGYKYIRDVKDAEKSVQGLIDEVNNLAGVLHSLNNVVQELEEADSTSHSFSKIQHINSCQTTLEKINKELKNAIPEVKSMSQRLKWPFKKGTIAELLKEVHNHKSTMIMAMNAKQMSALIEVLANQEQLNRDIAAIKANLEASRLERQRLIGDGTFQKKLNLLCTIDVRKWQDSNVRLRQPGTGVWFTESTEFQSWASADHSKLWVYGIPGAGKTVLMASVIQEIEQTQDPSHGLTIFYCDYKDSRTHDPRTILGALARQLILQHEHASIQLETFCEKHNMTEYTQGSATAEDFCELIVEISKNFISTSIVVDGLDEAAECRADVTRLLKSLN</sequence>
<evidence type="ECO:0000313" key="5">
    <source>
        <dbReference type="Proteomes" id="UP001152300"/>
    </source>
</evidence>